<dbReference type="EMBL" id="MIKG01000003">
    <property type="protein sequence ID" value="RAO66431.1"/>
    <property type="molecule type" value="Genomic_DNA"/>
</dbReference>
<comment type="caution">
    <text evidence="4">The sequence shown here is derived from an EMBL/GenBank/DDBJ whole genome shotgun (WGS) entry which is preliminary data.</text>
</comment>
<dbReference type="CDD" id="cd01449">
    <property type="entry name" value="TST_Repeat_2"/>
    <property type="match status" value="1"/>
</dbReference>
<accession>A0A364KSE9</accession>
<sequence>MSKASESPFNSLLVSPTELHSALSNASSSPRRIVPVAVGRESGLKSCEAKQIPGSVYEALSTKLESIYHVRDTTSAYPFMLPSPSHFAVSMTKLGIRADDILVIYDTLETGFYFSPRVAWIFRHFGHGDVHVLNSFPLYVEQCYEVLEGQNLGVLAAGETYPVRALLVPNDVVDFDELRTYLSAGGRTESSQFQILDSRPEGQFSGSDTGGAIVGHMPSAVNVPLGSLLSTDKSLLPASQLKELFEAKGVKETKPVILTCNSGTTAAALGLALDVSGYQMSKRLYDGSWFEWRDKVTKNEGLIVVD</sequence>
<dbReference type="InterPro" id="IPR045078">
    <property type="entry name" value="TST/MPST-like"/>
</dbReference>
<evidence type="ECO:0000256" key="1">
    <source>
        <dbReference type="ARBA" id="ARBA00022679"/>
    </source>
</evidence>
<dbReference type="InterPro" id="IPR001763">
    <property type="entry name" value="Rhodanese-like_dom"/>
</dbReference>
<dbReference type="GeneID" id="63791660"/>
<organism evidence="4 5">
    <name type="scientific">Talaromyces amestolkiae</name>
    <dbReference type="NCBI Taxonomy" id="1196081"/>
    <lineage>
        <taxon>Eukaryota</taxon>
        <taxon>Fungi</taxon>
        <taxon>Dikarya</taxon>
        <taxon>Ascomycota</taxon>
        <taxon>Pezizomycotina</taxon>
        <taxon>Eurotiomycetes</taxon>
        <taxon>Eurotiomycetidae</taxon>
        <taxon>Eurotiales</taxon>
        <taxon>Trichocomaceae</taxon>
        <taxon>Talaromyces</taxon>
        <taxon>Talaromyces sect. Talaromyces</taxon>
    </lineage>
</organism>
<name>A0A364KSE9_TALAM</name>
<dbReference type="OrthoDB" id="270167at2759"/>
<keyword evidence="1" id="KW-0808">Transferase</keyword>
<reference evidence="4 5" key="1">
    <citation type="journal article" date="2017" name="Biotechnol. Biofuels">
        <title>Differential beta-glucosidase expression as a function of carbon source availability in Talaromyces amestolkiae: a genomic and proteomic approach.</title>
        <authorList>
            <person name="de Eugenio L.I."/>
            <person name="Mendez-Liter J.A."/>
            <person name="Nieto-Dominguez M."/>
            <person name="Alonso L."/>
            <person name="Gil-Munoz J."/>
            <person name="Barriuso J."/>
            <person name="Prieto A."/>
            <person name="Martinez M.J."/>
        </authorList>
    </citation>
    <scope>NUCLEOTIDE SEQUENCE [LARGE SCALE GENOMIC DNA]</scope>
    <source>
        <strain evidence="4 5">CIB</strain>
    </source>
</reference>
<proteinExistence type="predicted"/>
<dbReference type="Proteomes" id="UP000249363">
    <property type="component" value="Unassembled WGS sequence"/>
</dbReference>
<protein>
    <recommendedName>
        <fullName evidence="3">Rhodanese domain-containing protein</fullName>
    </recommendedName>
</protein>
<dbReference type="PROSITE" id="PS50206">
    <property type="entry name" value="RHODANESE_3"/>
    <property type="match status" value="2"/>
</dbReference>
<feature type="domain" description="Rhodanese" evidence="3">
    <location>
        <begin position="189"/>
        <end position="301"/>
    </location>
</feature>
<evidence type="ECO:0000313" key="4">
    <source>
        <dbReference type="EMBL" id="RAO66431.1"/>
    </source>
</evidence>
<dbReference type="SMART" id="SM00450">
    <property type="entry name" value="RHOD"/>
    <property type="match status" value="2"/>
</dbReference>
<feature type="domain" description="Rhodanese" evidence="3">
    <location>
        <begin position="82"/>
        <end position="148"/>
    </location>
</feature>
<evidence type="ECO:0000313" key="5">
    <source>
        <dbReference type="Proteomes" id="UP000249363"/>
    </source>
</evidence>
<dbReference type="Pfam" id="PF00581">
    <property type="entry name" value="Rhodanese"/>
    <property type="match status" value="1"/>
</dbReference>
<evidence type="ECO:0000259" key="3">
    <source>
        <dbReference type="PROSITE" id="PS50206"/>
    </source>
</evidence>
<dbReference type="STRING" id="1196081.A0A364KSE9"/>
<dbReference type="PANTHER" id="PTHR11364:SF27">
    <property type="entry name" value="SULFURTRANSFERASE"/>
    <property type="match status" value="1"/>
</dbReference>
<dbReference type="RefSeq" id="XP_040730948.1">
    <property type="nucleotide sequence ID" value="XM_040874590.1"/>
</dbReference>
<dbReference type="PANTHER" id="PTHR11364">
    <property type="entry name" value="THIOSULFATE SULFERTANSFERASE"/>
    <property type="match status" value="1"/>
</dbReference>
<dbReference type="GO" id="GO:0004792">
    <property type="term" value="F:thiosulfate-cyanide sulfurtransferase activity"/>
    <property type="evidence" value="ECO:0007669"/>
    <property type="project" value="TreeGrafter"/>
</dbReference>
<dbReference type="AlphaFoldDB" id="A0A364KSE9"/>
<gene>
    <name evidence="4" type="ORF">BHQ10_002443</name>
</gene>
<dbReference type="Gene3D" id="3.40.250.10">
    <property type="entry name" value="Rhodanese-like domain"/>
    <property type="match status" value="2"/>
</dbReference>
<dbReference type="InterPro" id="IPR036873">
    <property type="entry name" value="Rhodanese-like_dom_sf"/>
</dbReference>
<keyword evidence="5" id="KW-1185">Reference proteome</keyword>
<dbReference type="CDD" id="cd01448">
    <property type="entry name" value="TST_Repeat_1"/>
    <property type="match status" value="1"/>
</dbReference>
<dbReference type="GO" id="GO:0005739">
    <property type="term" value="C:mitochondrion"/>
    <property type="evidence" value="ECO:0007669"/>
    <property type="project" value="TreeGrafter"/>
</dbReference>
<keyword evidence="2" id="KW-0677">Repeat</keyword>
<evidence type="ECO:0000256" key="2">
    <source>
        <dbReference type="ARBA" id="ARBA00022737"/>
    </source>
</evidence>
<dbReference type="SUPFAM" id="SSF52821">
    <property type="entry name" value="Rhodanese/Cell cycle control phosphatase"/>
    <property type="match status" value="2"/>
</dbReference>